<evidence type="ECO:0000256" key="4">
    <source>
        <dbReference type="ARBA" id="ARBA00022989"/>
    </source>
</evidence>
<dbReference type="GO" id="GO:0050909">
    <property type="term" value="P:sensory perception of taste"/>
    <property type="evidence" value="ECO:0007669"/>
    <property type="project" value="InterPro"/>
</dbReference>
<dbReference type="OMA" id="IWHILEC"/>
<proteinExistence type="inferred from homology"/>
<keyword evidence="6 7" id="KW-0675">Receptor</keyword>
<reference evidence="7" key="3">
    <citation type="journal article" date="2013" name="Nucleic Acids Res.">
        <title>The genome of Anopheles darlingi, the main neotropical malaria vector.</title>
        <authorList>
            <person name="Marinotti O."/>
            <person name="Cerqueira G.C."/>
            <person name="de Almeida L.G."/>
            <person name="Ferro M.I."/>
            <person name="Loreto E.L."/>
            <person name="Zaha A."/>
            <person name="Teixeira S.M."/>
            <person name="Wespiser A.R."/>
            <person name="Almeida E Silva A."/>
            <person name="Schlindwein A.D."/>
            <person name="Pacheco A.C."/>
            <person name="Silva A.L."/>
            <person name="Graveley B.R."/>
            <person name="Walenz B.P."/>
            <person name="Lima Bde A."/>
            <person name="Ribeiro C.A."/>
            <person name="Nunes-Silva C.G."/>
            <person name="de Carvalho C.R."/>
            <person name="Soares C.M."/>
            <person name="de Menezes C.B."/>
            <person name="Matiolli C."/>
            <person name="Caffrey D."/>
            <person name="Araujo D.A."/>
            <person name="de Oliveira D.M."/>
            <person name="Golenbock D."/>
            <person name="Grisard E.C."/>
            <person name="Fantinatti-Garboggini F."/>
            <person name="de Carvalho F.M."/>
            <person name="Barcellos F.G."/>
            <person name="Prosdocimi F."/>
            <person name="May G."/>
            <person name="Azevedo Junior G.M."/>
            <person name="Guimaraes G.M."/>
            <person name="Goldman G.H."/>
            <person name="Padilha I.Q."/>
            <person name="Batista Jda S."/>
            <person name="Ferro J.A."/>
            <person name="Ribeiro J.M."/>
            <person name="Fietto J.L."/>
            <person name="Dabbas K.M."/>
            <person name="Cerdeira L."/>
            <person name="Agnez-Lima L.F."/>
            <person name="Brocchi M."/>
            <person name="de Carvalho M.O."/>
            <person name="Teixeira Mde M."/>
            <person name="Diniz Maia Mde M."/>
            <person name="Goldman M.H."/>
            <person name="Cruz Schneider M.P."/>
            <person name="Felipe M.S."/>
            <person name="Hungria M."/>
            <person name="Nicolas M.F."/>
            <person name="Pereira M."/>
            <person name="Montes M.A."/>
            <person name="Cantao M.E."/>
            <person name="Vincentz M."/>
            <person name="Rafael M.S."/>
            <person name="Silverman N."/>
            <person name="Stoco P.H."/>
            <person name="Souza R.C."/>
            <person name="Vicentini R."/>
            <person name="Gazzinelli R.T."/>
            <person name="Neves Rde O."/>
            <person name="Silva R."/>
            <person name="Astolfi-Filho S."/>
            <person name="Maciel T.E."/>
            <person name="Urmenyi T.P."/>
            <person name="Tadei W.P."/>
            <person name="Camargo E.P."/>
            <person name="de Vasconcelos A.T."/>
        </authorList>
    </citation>
    <scope>NUCLEOTIDE SEQUENCE</scope>
</reference>
<dbReference type="VEuPathDB" id="VectorBase:ADAC009820"/>
<keyword evidence="4 6" id="KW-1133">Transmembrane helix</keyword>
<name>W5J2S6_ANODA</name>
<dbReference type="AlphaFoldDB" id="W5J2S6"/>
<protein>
    <recommendedName>
        <fullName evidence="6">Gustatory receptor</fullName>
    </recommendedName>
</protein>
<comment type="function">
    <text evidence="6">Gustatory receptor which mediates acceptance or avoidance behavior, depending on its substrates.</text>
</comment>
<feature type="transmembrane region" description="Helical" evidence="6">
    <location>
        <begin position="31"/>
        <end position="56"/>
    </location>
</feature>
<feature type="transmembrane region" description="Helical" evidence="6">
    <location>
        <begin position="268"/>
        <end position="286"/>
    </location>
</feature>
<dbReference type="EMBL" id="ADMH02002129">
    <property type="protein sequence ID" value="ETN58592.1"/>
    <property type="molecule type" value="Genomic_DNA"/>
</dbReference>
<comment type="similarity">
    <text evidence="6">Belongs to the insect chemoreceptor superfamily. Gustatory receptor (GR) family.</text>
</comment>
<dbReference type="EnsemblMetazoa" id="ADAC009820-RA">
    <property type="protein sequence ID" value="ADAC009820-PA"/>
    <property type="gene ID" value="ADAC009820"/>
</dbReference>
<dbReference type="Proteomes" id="UP000000673">
    <property type="component" value="Unassembled WGS sequence"/>
</dbReference>
<feature type="transmembrane region" description="Helical" evidence="6">
    <location>
        <begin position="191"/>
        <end position="213"/>
    </location>
</feature>
<dbReference type="InterPro" id="IPR013604">
    <property type="entry name" value="7TM_chemorcpt"/>
</dbReference>
<evidence type="ECO:0000313" key="8">
    <source>
        <dbReference type="EnsemblMetazoa" id="ADAC009820-PA"/>
    </source>
</evidence>
<dbReference type="GO" id="GO:0007165">
    <property type="term" value="P:signal transduction"/>
    <property type="evidence" value="ECO:0007669"/>
    <property type="project" value="UniProtKB-KW"/>
</dbReference>
<comment type="subcellular location">
    <subcellularLocation>
        <location evidence="1 6">Cell membrane</location>
        <topology evidence="1 6">Multi-pass membrane protein</topology>
    </subcellularLocation>
</comment>
<keyword evidence="2 6" id="KW-1003">Cell membrane</keyword>
<feature type="transmembrane region" description="Helical" evidence="6">
    <location>
        <begin position="155"/>
        <end position="179"/>
    </location>
</feature>
<evidence type="ECO:0000256" key="3">
    <source>
        <dbReference type="ARBA" id="ARBA00022692"/>
    </source>
</evidence>
<evidence type="ECO:0000313" key="9">
    <source>
        <dbReference type="Proteomes" id="UP000000673"/>
    </source>
</evidence>
<comment type="caution">
    <text evidence="6">Lacks conserved residue(s) required for the propagation of feature annotation.</text>
</comment>
<dbReference type="GO" id="GO:0005886">
    <property type="term" value="C:plasma membrane"/>
    <property type="evidence" value="ECO:0007669"/>
    <property type="project" value="UniProtKB-SubCell"/>
</dbReference>
<reference evidence="8" key="4">
    <citation type="submission" date="2015-06" db="UniProtKB">
        <authorList>
            <consortium name="EnsemblMetazoa"/>
        </authorList>
    </citation>
    <scope>IDENTIFICATION</scope>
</reference>
<evidence type="ECO:0000256" key="5">
    <source>
        <dbReference type="ARBA" id="ARBA00023136"/>
    </source>
</evidence>
<evidence type="ECO:0000256" key="6">
    <source>
        <dbReference type="RuleBase" id="RU363108"/>
    </source>
</evidence>
<dbReference type="VEuPathDB" id="VectorBase:ADAR2_005906"/>
<feature type="transmembrane region" description="Helical" evidence="6">
    <location>
        <begin position="62"/>
        <end position="93"/>
    </location>
</feature>
<sequence>MIWHILECFDEFDRKMDRLSAPVDHRTEKHILFGASMIALLGCVCSNGAFLFAIVLTYSNAILQVIVFVEVSLFVIVVFSTLAQIVILVFLAFGRFTHLRKFFDIQFLPWQPSSSLLLELNKVNLYQRRTHSALFHSVLQMFDDLHRAMKLINKVYLLQLLLISSALLPSPTFALFAMYRSFVTEDYALRHMIATIAVSSLLYLLSFFVLILISTGISYEVDRLVKQFHMFTNMYHVEFRGFVEESAVCIKTHFLSLHMGPIELNWRLAFSMLGWMVSYMVILIQFDASGAGVAKFRSQSNSTD</sequence>
<evidence type="ECO:0000256" key="1">
    <source>
        <dbReference type="ARBA" id="ARBA00004651"/>
    </source>
</evidence>
<organism evidence="7">
    <name type="scientific">Anopheles darlingi</name>
    <name type="common">Mosquito</name>
    <dbReference type="NCBI Taxonomy" id="43151"/>
    <lineage>
        <taxon>Eukaryota</taxon>
        <taxon>Metazoa</taxon>
        <taxon>Ecdysozoa</taxon>
        <taxon>Arthropoda</taxon>
        <taxon>Hexapoda</taxon>
        <taxon>Insecta</taxon>
        <taxon>Pterygota</taxon>
        <taxon>Neoptera</taxon>
        <taxon>Endopterygota</taxon>
        <taxon>Diptera</taxon>
        <taxon>Nematocera</taxon>
        <taxon>Culicoidea</taxon>
        <taxon>Culicidae</taxon>
        <taxon>Anophelinae</taxon>
        <taxon>Anopheles</taxon>
    </lineage>
</organism>
<evidence type="ECO:0000313" key="7">
    <source>
        <dbReference type="EMBL" id="ETN58592.1"/>
    </source>
</evidence>
<dbReference type="HOGENOM" id="CLU_052876_0_0_1"/>
<reference evidence="7" key="2">
    <citation type="submission" date="2010-05" db="EMBL/GenBank/DDBJ databases">
        <authorList>
            <person name="Almeida L.G."/>
            <person name="Nicolas M.F."/>
            <person name="Souza R.C."/>
            <person name="Vasconcelos A.T.R."/>
        </authorList>
    </citation>
    <scope>NUCLEOTIDE SEQUENCE</scope>
</reference>
<keyword evidence="3 6" id="KW-0812">Transmembrane</keyword>
<reference evidence="7 9" key="1">
    <citation type="journal article" date="2010" name="BMC Genomics">
        <title>Combination of measures distinguishes pre-miRNAs from other stem-loops in the genome of the newly sequenced Anopheles darlingi.</title>
        <authorList>
            <person name="Mendes N.D."/>
            <person name="Freitas A.T."/>
            <person name="Vasconcelos A.T."/>
            <person name="Sagot M.F."/>
        </authorList>
    </citation>
    <scope>NUCLEOTIDE SEQUENCE</scope>
</reference>
<gene>
    <name evidence="7" type="ORF">AND_009820</name>
</gene>
<dbReference type="Pfam" id="PF08395">
    <property type="entry name" value="7tm_7"/>
    <property type="match status" value="1"/>
</dbReference>
<dbReference type="STRING" id="43151.W5J2S6"/>
<keyword evidence="6" id="KW-0807">Transducer</keyword>
<accession>W5J2S6</accession>
<dbReference type="eggNOG" id="ENOG502T8I6">
    <property type="taxonomic scope" value="Eukaryota"/>
</dbReference>
<evidence type="ECO:0000256" key="2">
    <source>
        <dbReference type="ARBA" id="ARBA00022475"/>
    </source>
</evidence>
<keyword evidence="9" id="KW-1185">Reference proteome</keyword>
<keyword evidence="5 6" id="KW-0472">Membrane</keyword>